<reference evidence="3 4" key="1">
    <citation type="submission" date="2015-09" db="EMBL/GenBank/DDBJ databases">
        <title>Genome sequence of Oxobacter pfennigii DSM 3222.</title>
        <authorList>
            <person name="Poehlein A."/>
            <person name="Bengelsdorf F.R."/>
            <person name="Schiel-Bengelsdorf B."/>
            <person name="Duerre P."/>
            <person name="Daniel R."/>
        </authorList>
    </citation>
    <scope>NUCLEOTIDE SEQUENCE [LARGE SCALE GENOMIC DNA]</scope>
    <source>
        <strain evidence="3 4">DSM 3222</strain>
    </source>
</reference>
<dbReference type="SUPFAM" id="SSF56300">
    <property type="entry name" value="Metallo-dependent phosphatases"/>
    <property type="match status" value="1"/>
</dbReference>
<dbReference type="Pfam" id="PF16542">
    <property type="entry name" value="PNKP_ligase"/>
    <property type="match status" value="1"/>
</dbReference>
<dbReference type="CDD" id="cd07423">
    <property type="entry name" value="MPP_Prp_like"/>
    <property type="match status" value="1"/>
</dbReference>
<dbReference type="Pfam" id="PF13671">
    <property type="entry name" value="AAA_33"/>
    <property type="match status" value="1"/>
</dbReference>
<dbReference type="AlphaFoldDB" id="A0A0P8WTD5"/>
<keyword evidence="4" id="KW-1185">Reference proteome</keyword>
<organism evidence="3 4">
    <name type="scientific">Oxobacter pfennigii</name>
    <dbReference type="NCBI Taxonomy" id="36849"/>
    <lineage>
        <taxon>Bacteria</taxon>
        <taxon>Bacillati</taxon>
        <taxon>Bacillota</taxon>
        <taxon>Clostridia</taxon>
        <taxon>Eubacteriales</taxon>
        <taxon>Clostridiaceae</taxon>
        <taxon>Oxobacter</taxon>
    </lineage>
</organism>
<dbReference type="GO" id="GO:0016791">
    <property type="term" value="F:phosphatase activity"/>
    <property type="evidence" value="ECO:0007669"/>
    <property type="project" value="TreeGrafter"/>
</dbReference>
<protein>
    <submittedName>
        <fullName evidence="3">Bis(5'-nucleosyl)-tetraphosphatase PrpE</fullName>
        <ecNumber evidence="3">3.6.1.17</ecNumber>
    </submittedName>
</protein>
<evidence type="ECO:0000259" key="1">
    <source>
        <dbReference type="Pfam" id="PF00149"/>
    </source>
</evidence>
<feature type="domain" description="Calcineurin-like phosphoesterase" evidence="1">
    <location>
        <begin position="179"/>
        <end position="371"/>
    </location>
</feature>
<dbReference type="GO" id="GO:0005737">
    <property type="term" value="C:cytoplasm"/>
    <property type="evidence" value="ECO:0007669"/>
    <property type="project" value="TreeGrafter"/>
</dbReference>
<gene>
    <name evidence="3" type="primary">prpE</name>
    <name evidence="3" type="ORF">OXPF_03630</name>
</gene>
<dbReference type="PANTHER" id="PTHR42850:SF7">
    <property type="entry name" value="BIS(5'-NUCLEOSYL)-TETRAPHOSPHATASE PRPE [ASYMMETRICAL]"/>
    <property type="match status" value="1"/>
</dbReference>
<dbReference type="Gene3D" id="3.60.21.10">
    <property type="match status" value="1"/>
</dbReference>
<dbReference type="STRING" id="36849.OXPF_03630"/>
<dbReference type="EC" id="3.6.1.17" evidence="3"/>
<evidence type="ECO:0000259" key="2">
    <source>
        <dbReference type="Pfam" id="PF16542"/>
    </source>
</evidence>
<name>A0A0P8WTD5_9CLOT</name>
<keyword evidence="3" id="KW-0378">Hydrolase</keyword>
<sequence>MKIEIPATSLIVLCGIAGCGKSTFALKNFKDTEVVSSDRCRALVSDDEENMEVSKEAFELFYYIIKKRMNLKKLVVADSTAVSHEARRKLLDLAEDNNYYSILLAFDISTEIAIERNNLRQRKVSRYVIEKQYAAFLKSLKSVENEGFDKVIVLNENDADDFKHEIVSYNIETEDKALFDIISDVHGCCTELEMLLDKLGYRKNGFKYSHPDGRKVVFAGDIVDRGPRTMDTIRTVINMVNSGNALYIPGNHCNKFYRYLKGSKVQIKNGLETTVKEYEKLEKSEAKKIKNDFLELYENSPLYLMLDNGNLVVAHAGIKEEMIGKLSKKIIDFVLYGDVTGEVDDKGLPIRGDWAANYYGKPMIVYGHTPVSKAVFVNNTINIDQGASMGGSLTALRYPEKGLVSVQSQGTYYRGGRQQKEMEREIKLDDYKESLSLRDRHDHKIKIDFAELRNTVDTLRAKEDIIKWIIYIPPILPSINNESLESQLQNSMKYYKERSFDKVIIEPRFSSESIIMIICRDELCAAGYFKGDSPAMAYSIYREEIVLNDRVLMKLQADIKAKGYFEKYNTEFLVIEADVLSQADDISIVPVKIISHSCEAYTNKDNPWQRDSIERLIEYSNIFRRNLNQIFDTDTEANSIISKFSQERYNSYVVKSEKSRPEYKGRIVQPEILCTREPLCTGLDSFRQSVYSYDLSDIALNKFLNKKMSNRYFEYIIGAVTINNRMIKMRE</sequence>
<dbReference type="InterPro" id="IPR050126">
    <property type="entry name" value="Ap4A_hydrolase"/>
</dbReference>
<feature type="domain" description="Polynucleotide kinase-phosphatase ligase" evidence="2">
    <location>
        <begin position="467"/>
        <end position="580"/>
    </location>
</feature>
<dbReference type="InterPro" id="IPR029052">
    <property type="entry name" value="Metallo-depent_PP-like"/>
</dbReference>
<dbReference type="PROSITE" id="PS51257">
    <property type="entry name" value="PROKAR_LIPOPROTEIN"/>
    <property type="match status" value="1"/>
</dbReference>
<dbReference type="PANTHER" id="PTHR42850">
    <property type="entry name" value="METALLOPHOSPHOESTERASE"/>
    <property type="match status" value="1"/>
</dbReference>
<evidence type="ECO:0000313" key="4">
    <source>
        <dbReference type="Proteomes" id="UP000050326"/>
    </source>
</evidence>
<dbReference type="RefSeq" id="WP_054873513.1">
    <property type="nucleotide sequence ID" value="NZ_LKET01000016.1"/>
</dbReference>
<dbReference type="EMBL" id="LKET01000016">
    <property type="protein sequence ID" value="KPU45895.1"/>
    <property type="molecule type" value="Genomic_DNA"/>
</dbReference>
<dbReference type="Pfam" id="PF00149">
    <property type="entry name" value="Metallophos"/>
    <property type="match status" value="1"/>
</dbReference>
<dbReference type="InterPro" id="IPR004843">
    <property type="entry name" value="Calcineurin-like_PHP"/>
</dbReference>
<dbReference type="InterPro" id="IPR027417">
    <property type="entry name" value="P-loop_NTPase"/>
</dbReference>
<dbReference type="GO" id="GO:0004081">
    <property type="term" value="F:bis(5'-nucleosyl)-tetraphosphatase (asymmetrical) activity"/>
    <property type="evidence" value="ECO:0007669"/>
    <property type="project" value="UniProtKB-EC"/>
</dbReference>
<comment type="caution">
    <text evidence="3">The sequence shown here is derived from an EMBL/GenBank/DDBJ whole genome shotgun (WGS) entry which is preliminary data.</text>
</comment>
<dbReference type="InterPro" id="IPR041780">
    <property type="entry name" value="MPP_PrpE-like"/>
</dbReference>
<dbReference type="OrthoDB" id="9800565at2"/>
<dbReference type="PATRIC" id="fig|36849.3.peg.393"/>
<proteinExistence type="predicted"/>
<evidence type="ECO:0000313" key="3">
    <source>
        <dbReference type="EMBL" id="KPU45895.1"/>
    </source>
</evidence>
<dbReference type="Gene3D" id="3.40.50.300">
    <property type="entry name" value="P-loop containing nucleotide triphosphate hydrolases"/>
    <property type="match status" value="1"/>
</dbReference>
<dbReference type="Gene3D" id="3.30.470.30">
    <property type="entry name" value="DNA ligase/mRNA capping enzyme"/>
    <property type="match status" value="1"/>
</dbReference>
<dbReference type="InterPro" id="IPR032380">
    <property type="entry name" value="PNKP_ligase_dom"/>
</dbReference>
<dbReference type="Proteomes" id="UP000050326">
    <property type="component" value="Unassembled WGS sequence"/>
</dbReference>
<dbReference type="SUPFAM" id="SSF52540">
    <property type="entry name" value="P-loop containing nucleoside triphosphate hydrolases"/>
    <property type="match status" value="1"/>
</dbReference>
<accession>A0A0P8WTD5</accession>